<proteinExistence type="predicted"/>
<dbReference type="InterPro" id="IPR043128">
    <property type="entry name" value="Rev_trsase/Diguanyl_cyclase"/>
</dbReference>
<evidence type="ECO:0000259" key="1">
    <source>
        <dbReference type="Pfam" id="PF00078"/>
    </source>
</evidence>
<dbReference type="Gene3D" id="3.30.70.270">
    <property type="match status" value="1"/>
</dbReference>
<dbReference type="AlphaFoldDB" id="A0AAD5KFG7"/>
<organism evidence="2 3">
    <name type="scientific">Daphnia sinensis</name>
    <dbReference type="NCBI Taxonomy" id="1820382"/>
    <lineage>
        <taxon>Eukaryota</taxon>
        <taxon>Metazoa</taxon>
        <taxon>Ecdysozoa</taxon>
        <taxon>Arthropoda</taxon>
        <taxon>Crustacea</taxon>
        <taxon>Branchiopoda</taxon>
        <taxon>Diplostraca</taxon>
        <taxon>Cladocera</taxon>
        <taxon>Anomopoda</taxon>
        <taxon>Daphniidae</taxon>
        <taxon>Daphnia</taxon>
        <taxon>Daphnia similis group</taxon>
    </lineage>
</organism>
<feature type="domain" description="Reverse transcriptase" evidence="1">
    <location>
        <begin position="16"/>
        <end position="67"/>
    </location>
</feature>
<keyword evidence="3" id="KW-1185">Reference proteome</keyword>
<dbReference type="InterPro" id="IPR000477">
    <property type="entry name" value="RT_dom"/>
</dbReference>
<dbReference type="Pfam" id="PF00078">
    <property type="entry name" value="RVT_1"/>
    <property type="match status" value="1"/>
</dbReference>
<gene>
    <name evidence="2" type="ORF">GHT06_001742</name>
</gene>
<protein>
    <recommendedName>
        <fullName evidence="1">Reverse transcriptase domain-containing protein</fullName>
    </recommendedName>
</protein>
<evidence type="ECO:0000313" key="2">
    <source>
        <dbReference type="EMBL" id="KAI9550932.1"/>
    </source>
</evidence>
<reference evidence="2" key="1">
    <citation type="submission" date="2022-05" db="EMBL/GenBank/DDBJ databases">
        <title>A multi-omics perspective on studying reproductive biology in Daphnia sinensis.</title>
        <authorList>
            <person name="Jia J."/>
        </authorList>
    </citation>
    <scope>NUCLEOTIDE SEQUENCE</scope>
    <source>
        <strain evidence="2">WSL</strain>
    </source>
</reference>
<dbReference type="EMBL" id="WJBH02000071">
    <property type="protein sequence ID" value="KAI9550932.1"/>
    <property type="molecule type" value="Genomic_DNA"/>
</dbReference>
<dbReference type="SUPFAM" id="SSF56672">
    <property type="entry name" value="DNA/RNA polymerases"/>
    <property type="match status" value="1"/>
</dbReference>
<dbReference type="Proteomes" id="UP000820818">
    <property type="component" value="Unassembled WGS sequence"/>
</dbReference>
<sequence length="128" mass="14495">MPIERGIDGIEHYGKRIQVRAYVDDLVVFASSREDVRRACEIILEFCAWTNARINKGKTKLLVTQWAAGSAGVPEAKSSIPRKSNLNQSLSKHTWPYDWITQVDELKILRITFSSETKTTVKNNGKDS</sequence>
<evidence type="ECO:0000313" key="3">
    <source>
        <dbReference type="Proteomes" id="UP000820818"/>
    </source>
</evidence>
<accession>A0AAD5KFG7</accession>
<name>A0AAD5KFG7_9CRUS</name>
<dbReference type="InterPro" id="IPR043502">
    <property type="entry name" value="DNA/RNA_pol_sf"/>
</dbReference>
<comment type="caution">
    <text evidence="2">The sequence shown here is derived from an EMBL/GenBank/DDBJ whole genome shotgun (WGS) entry which is preliminary data.</text>
</comment>
<dbReference type="GO" id="GO:0071897">
    <property type="term" value="P:DNA biosynthetic process"/>
    <property type="evidence" value="ECO:0007669"/>
    <property type="project" value="UniProtKB-ARBA"/>
</dbReference>